<evidence type="ECO:0000256" key="1">
    <source>
        <dbReference type="SAM" id="MobiDB-lite"/>
    </source>
</evidence>
<keyword evidence="2" id="KW-1133">Transmembrane helix</keyword>
<gene>
    <name evidence="3" type="ORF">KQX54_015937</name>
</gene>
<evidence type="ECO:0000313" key="4">
    <source>
        <dbReference type="Proteomes" id="UP000826195"/>
    </source>
</evidence>
<dbReference type="EMBL" id="JAHXZJ010002982">
    <property type="protein sequence ID" value="KAH0535333.1"/>
    <property type="molecule type" value="Genomic_DNA"/>
</dbReference>
<reference evidence="3 4" key="1">
    <citation type="journal article" date="2021" name="J. Hered.">
        <title>A chromosome-level genome assembly of the parasitoid wasp, Cotesia glomerata (Hymenoptera: Braconidae).</title>
        <authorList>
            <person name="Pinto B.J."/>
            <person name="Weis J.J."/>
            <person name="Gamble T."/>
            <person name="Ode P.J."/>
            <person name="Paul R."/>
            <person name="Zaspel J.M."/>
        </authorList>
    </citation>
    <scope>NUCLEOTIDE SEQUENCE [LARGE SCALE GENOMIC DNA]</scope>
    <source>
        <strain evidence="3">CgM1</strain>
    </source>
</reference>
<feature type="compositionally biased region" description="Pro residues" evidence="1">
    <location>
        <begin position="15"/>
        <end position="32"/>
    </location>
</feature>
<organism evidence="3 4">
    <name type="scientific">Cotesia glomerata</name>
    <name type="common">Lepidopteran parasitic wasp</name>
    <name type="synonym">Apanteles glomeratus</name>
    <dbReference type="NCBI Taxonomy" id="32391"/>
    <lineage>
        <taxon>Eukaryota</taxon>
        <taxon>Metazoa</taxon>
        <taxon>Ecdysozoa</taxon>
        <taxon>Arthropoda</taxon>
        <taxon>Hexapoda</taxon>
        <taxon>Insecta</taxon>
        <taxon>Pterygota</taxon>
        <taxon>Neoptera</taxon>
        <taxon>Endopterygota</taxon>
        <taxon>Hymenoptera</taxon>
        <taxon>Apocrita</taxon>
        <taxon>Ichneumonoidea</taxon>
        <taxon>Braconidae</taxon>
        <taxon>Microgastrinae</taxon>
        <taxon>Cotesia</taxon>
    </lineage>
</organism>
<feature type="compositionally biased region" description="Basic and acidic residues" evidence="1">
    <location>
        <begin position="1"/>
        <end position="13"/>
    </location>
</feature>
<dbReference type="Proteomes" id="UP000826195">
    <property type="component" value="Unassembled WGS sequence"/>
</dbReference>
<feature type="region of interest" description="Disordered" evidence="1">
    <location>
        <begin position="1"/>
        <end position="41"/>
    </location>
</feature>
<comment type="caution">
    <text evidence="3">The sequence shown here is derived from an EMBL/GenBank/DDBJ whole genome shotgun (WGS) entry which is preliminary data.</text>
</comment>
<protein>
    <submittedName>
        <fullName evidence="3">Uncharacterized protein</fullName>
    </submittedName>
</protein>
<feature type="transmembrane region" description="Helical" evidence="2">
    <location>
        <begin position="74"/>
        <end position="95"/>
    </location>
</feature>
<dbReference type="AlphaFoldDB" id="A0AAV7HEW3"/>
<accession>A0AAV7HEW3</accession>
<name>A0AAV7HEW3_COTGL</name>
<evidence type="ECO:0000313" key="3">
    <source>
        <dbReference type="EMBL" id="KAH0535333.1"/>
    </source>
</evidence>
<keyword evidence="2" id="KW-0812">Transmembrane</keyword>
<sequence>MSSDQKKLIKSPERPSQPPPPPPTLNPKPPTSLPSKPDPQLQLKSLPQEEFSAPNLYVVSIAVTFYLKSQWSNYTWLAAIASVAFSLLGGCLFMYKLLSSDDPNPYNNYNYEH</sequence>
<proteinExistence type="predicted"/>
<keyword evidence="2" id="KW-0472">Membrane</keyword>
<keyword evidence="4" id="KW-1185">Reference proteome</keyword>
<evidence type="ECO:0000256" key="2">
    <source>
        <dbReference type="SAM" id="Phobius"/>
    </source>
</evidence>